<evidence type="ECO:0000313" key="1">
    <source>
        <dbReference type="EMBL" id="RMH94749.1"/>
    </source>
</evidence>
<organism evidence="1 2">
    <name type="scientific">Solilutibacter pythonis</name>
    <dbReference type="NCBI Taxonomy" id="2483112"/>
    <lineage>
        <taxon>Bacteria</taxon>
        <taxon>Pseudomonadati</taxon>
        <taxon>Pseudomonadota</taxon>
        <taxon>Gammaproteobacteria</taxon>
        <taxon>Lysobacterales</taxon>
        <taxon>Lysobacteraceae</taxon>
        <taxon>Solilutibacter</taxon>
    </lineage>
</organism>
<evidence type="ECO:0000313" key="2">
    <source>
        <dbReference type="Proteomes" id="UP000275012"/>
    </source>
</evidence>
<dbReference type="OrthoDB" id="5295974at2"/>
<dbReference type="EMBL" id="RFLY01000001">
    <property type="protein sequence ID" value="RMH94749.1"/>
    <property type="molecule type" value="Genomic_DNA"/>
</dbReference>
<accession>A0A3M2I5B9</accession>
<keyword evidence="2" id="KW-1185">Reference proteome</keyword>
<reference evidence="1 2" key="1">
    <citation type="submission" date="2018-10" db="EMBL/GenBank/DDBJ databases">
        <title>Proposal of Lysobacter pythonis sp. nov. isolated from royal pythons (Python regius).</title>
        <authorList>
            <person name="Hans-Juergen B."/>
            <person name="Huptas C."/>
            <person name="Sandra B."/>
            <person name="Igor L."/>
            <person name="Joachim S."/>
            <person name="Siegfried S."/>
            <person name="Mareike W."/>
            <person name="Peter K."/>
        </authorList>
    </citation>
    <scope>NUCLEOTIDE SEQUENCE [LARGE SCALE GENOMIC DNA]</scope>
    <source>
        <strain evidence="1 2">4284/11</strain>
    </source>
</reference>
<sequence length="319" mass="34584">MSAAGVHLLLPPPRRWPRPWPGAVARALGRAERFGQAPDAVIAALFGLRALPASAALARLGEGDIDIDTLRAHRWLRADPAWIRADINGARLCGIGPMLALGAEEADAFAAGLRAMFADAGHALEVVAPTRWYLRLPRDAELPHLATPVEALGEDVFDHRPEGTDARAWRALESEAQVGLHQHPRNAMRVRAGLPPVNALWFWGGEALPDMARAGLSGLASDDPLLRGAAGLAGIPLAPLPARWPAAAGLYDLRGIRAGALYADWLLPALDAMRTEKFVMQWVCEEGPVFELRPSQRWRFWRKPLGALETPTDTGEGER</sequence>
<gene>
    <name evidence="1" type="ORF">EBB59_00130</name>
</gene>
<dbReference type="RefSeq" id="WP_122100137.1">
    <property type="nucleotide sequence ID" value="NZ_RFLY01000001.1"/>
</dbReference>
<name>A0A3M2I5B9_9GAMM</name>
<dbReference type="Proteomes" id="UP000275012">
    <property type="component" value="Unassembled WGS sequence"/>
</dbReference>
<comment type="caution">
    <text evidence="1">The sequence shown here is derived from an EMBL/GenBank/DDBJ whole genome shotgun (WGS) entry which is preliminary data.</text>
</comment>
<protein>
    <submittedName>
        <fullName evidence="1">Phosphoglycerate mutase</fullName>
    </submittedName>
</protein>
<dbReference type="AlphaFoldDB" id="A0A3M2I5B9"/>
<proteinExistence type="predicted"/>